<dbReference type="Proteomes" id="UP001201163">
    <property type="component" value="Unassembled WGS sequence"/>
</dbReference>
<dbReference type="InterPro" id="IPR003877">
    <property type="entry name" value="SPRY_dom"/>
</dbReference>
<dbReference type="InterPro" id="IPR001870">
    <property type="entry name" value="B30.2/SPRY"/>
</dbReference>
<protein>
    <submittedName>
        <fullName evidence="4">SPRY-domain-containing protein</fullName>
    </submittedName>
</protein>
<keyword evidence="5" id="KW-1185">Reference proteome</keyword>
<dbReference type="SUPFAM" id="SSF49899">
    <property type="entry name" value="Concanavalin A-like lectins/glucanases"/>
    <property type="match status" value="1"/>
</dbReference>
<feature type="compositionally biased region" description="Low complexity" evidence="1">
    <location>
        <begin position="23"/>
        <end position="43"/>
    </location>
</feature>
<dbReference type="Pfam" id="PF10607">
    <property type="entry name" value="CTLH"/>
    <property type="match status" value="1"/>
</dbReference>
<dbReference type="EMBL" id="JAKELL010000024">
    <property type="protein sequence ID" value="KAH8992087.1"/>
    <property type="molecule type" value="Genomic_DNA"/>
</dbReference>
<evidence type="ECO:0000256" key="1">
    <source>
        <dbReference type="SAM" id="MobiDB-lite"/>
    </source>
</evidence>
<feature type="region of interest" description="Disordered" evidence="1">
    <location>
        <begin position="1"/>
        <end position="112"/>
    </location>
</feature>
<dbReference type="Gene3D" id="2.60.120.920">
    <property type="match status" value="1"/>
</dbReference>
<dbReference type="InterPro" id="IPR006594">
    <property type="entry name" value="LisH"/>
</dbReference>
<evidence type="ECO:0000313" key="4">
    <source>
        <dbReference type="EMBL" id="KAH8992087.1"/>
    </source>
</evidence>
<dbReference type="PROSITE" id="PS50188">
    <property type="entry name" value="B302_SPRY"/>
    <property type="match status" value="1"/>
</dbReference>
<feature type="region of interest" description="Disordered" evidence="1">
    <location>
        <begin position="430"/>
        <end position="458"/>
    </location>
</feature>
<comment type="caution">
    <text evidence="4">The sequence shown here is derived from an EMBL/GenBank/DDBJ whole genome shotgun (WGS) entry which is preliminary data.</text>
</comment>
<name>A0AAD4QB15_9AGAM</name>
<dbReference type="PROSITE" id="PS50896">
    <property type="entry name" value="LISH"/>
    <property type="match status" value="1"/>
</dbReference>
<dbReference type="Pfam" id="PF00622">
    <property type="entry name" value="SPRY"/>
    <property type="match status" value="1"/>
</dbReference>
<evidence type="ECO:0000259" key="2">
    <source>
        <dbReference type="PROSITE" id="PS50188"/>
    </source>
</evidence>
<evidence type="ECO:0000313" key="5">
    <source>
        <dbReference type="Proteomes" id="UP001201163"/>
    </source>
</evidence>
<feature type="region of interest" description="Disordered" evidence="1">
    <location>
        <begin position="494"/>
        <end position="514"/>
    </location>
</feature>
<dbReference type="InterPro" id="IPR006595">
    <property type="entry name" value="CTLH_C"/>
</dbReference>
<dbReference type="InterPro" id="IPR050618">
    <property type="entry name" value="Ubq-SigPath_Reg"/>
</dbReference>
<dbReference type="InterPro" id="IPR024964">
    <property type="entry name" value="CTLH/CRA"/>
</dbReference>
<reference evidence="4" key="1">
    <citation type="submission" date="2022-01" db="EMBL/GenBank/DDBJ databases">
        <title>Comparative genomics reveals a dynamic genome evolution in the ectomycorrhizal milk-cap (Lactarius) mushrooms.</title>
        <authorList>
            <consortium name="DOE Joint Genome Institute"/>
            <person name="Lebreton A."/>
            <person name="Tang N."/>
            <person name="Kuo A."/>
            <person name="LaButti K."/>
            <person name="Drula E."/>
            <person name="Barry K."/>
            <person name="Clum A."/>
            <person name="Lipzen A."/>
            <person name="Mousain D."/>
            <person name="Ng V."/>
            <person name="Wang R."/>
            <person name="Wang X."/>
            <person name="Dai Y."/>
            <person name="Henrissat B."/>
            <person name="Grigoriev I.V."/>
            <person name="Guerin-Laguette A."/>
            <person name="Yu F."/>
            <person name="Martin F.M."/>
        </authorList>
    </citation>
    <scope>NUCLEOTIDE SEQUENCE</scope>
    <source>
        <strain evidence="4">QP</strain>
    </source>
</reference>
<feature type="region of interest" description="Disordered" evidence="1">
    <location>
        <begin position="183"/>
        <end position="217"/>
    </location>
</feature>
<feature type="compositionally biased region" description="Low complexity" evidence="1">
    <location>
        <begin position="55"/>
        <end position="76"/>
    </location>
</feature>
<evidence type="ECO:0000259" key="3">
    <source>
        <dbReference type="PROSITE" id="PS50897"/>
    </source>
</evidence>
<dbReference type="PANTHER" id="PTHR12864">
    <property type="entry name" value="RAN BINDING PROTEIN 9-RELATED"/>
    <property type="match status" value="1"/>
</dbReference>
<organism evidence="4 5">
    <name type="scientific">Lactarius akahatsu</name>
    <dbReference type="NCBI Taxonomy" id="416441"/>
    <lineage>
        <taxon>Eukaryota</taxon>
        <taxon>Fungi</taxon>
        <taxon>Dikarya</taxon>
        <taxon>Basidiomycota</taxon>
        <taxon>Agaricomycotina</taxon>
        <taxon>Agaricomycetes</taxon>
        <taxon>Russulales</taxon>
        <taxon>Russulaceae</taxon>
        <taxon>Lactarius</taxon>
    </lineage>
</organism>
<dbReference type="PROSITE" id="PS50897">
    <property type="entry name" value="CTLH"/>
    <property type="match status" value="1"/>
</dbReference>
<feature type="region of interest" description="Disordered" evidence="1">
    <location>
        <begin position="589"/>
        <end position="612"/>
    </location>
</feature>
<feature type="compositionally biased region" description="Pro residues" evidence="1">
    <location>
        <begin position="191"/>
        <end position="210"/>
    </location>
</feature>
<feature type="compositionally biased region" description="Polar residues" evidence="1">
    <location>
        <begin position="1"/>
        <end position="15"/>
    </location>
</feature>
<dbReference type="AlphaFoldDB" id="A0AAD4QB15"/>
<dbReference type="InterPro" id="IPR013320">
    <property type="entry name" value="ConA-like_dom_sf"/>
</dbReference>
<accession>A0AAD4QB15</accession>
<proteinExistence type="predicted"/>
<dbReference type="InterPro" id="IPR013144">
    <property type="entry name" value="CRA_dom"/>
</dbReference>
<dbReference type="SMART" id="SM00449">
    <property type="entry name" value="SPRY"/>
    <property type="match status" value="1"/>
</dbReference>
<feature type="compositionally biased region" description="Polar residues" evidence="1">
    <location>
        <begin position="592"/>
        <end position="601"/>
    </location>
</feature>
<feature type="domain" description="CTLH" evidence="3">
    <location>
        <begin position="531"/>
        <end position="589"/>
    </location>
</feature>
<gene>
    <name evidence="4" type="ORF">EDB92DRAFT_1991298</name>
</gene>
<dbReference type="SMART" id="SM00757">
    <property type="entry name" value="CRA"/>
    <property type="match status" value="1"/>
</dbReference>
<sequence>MAARPNNRSSSSVSIQRLDDALPSISSTSPRSIPRNPSRPFPSAHSPTFPRIIRANNSSPSASSAAAAQSTSASRADIACSPPPSSPTRTRRPSAGPLNIRTPSLRRPGSHTHITVASPHLALHQAPAPFSRPPYLEHSSLRHLLQTELPPNLPPSRYTQSTIYPFVPRHQHTSVTPALIDDSDAESTTASPPPPGLPPSPPTSAVPRPPSESVTLVGSSPVFRLPTRWSEQDRHPYLSVSADGKELTYHGGNFQNGGSGDNAGMVRTNHPIPPACGIYYYEIEILCKAQKAHISIGFTAGDTRLNKLPGWEKNSWGYHGDDGYSFSAEKAGNTYGPTFGGGDIIGAGIDFSQNRAFFTKNGALIGMVFDHVAGDVQVFPSVGLRHSTETVRVNFGHAPFKYDIDDHVQQRRDTVWASIQCKSLNWRALDPGRDITGAHTPREGADAASPTSTEDEGRDEAARLVLNYLIHHGYAKTAEALQAQLARIPTRAASPALPIPPPTSMSASVPADADSPMTLADHEIESGEPSMLEQRLSIVRLVRRGDIEGALNELGERFPDVLAQDGGMIRLKLRCRQFVELVNAAAEAKRALSSSATTPSSHDGGEDADAMDVDDDAPAQAALKSALEYGRGLRTEYRADAAERPEVQALLERTWSVIAYHFPADAGGDVGRWAGQDARDALAGEVNQAILESQGFPRRPALERLYRQTGASLVQLGFLGVGAAVFADMQRELLD</sequence>
<dbReference type="InterPro" id="IPR043136">
    <property type="entry name" value="B30.2/SPRY_sf"/>
</dbReference>
<feature type="domain" description="B30.2/SPRY" evidence="2">
    <location>
        <begin position="207"/>
        <end position="400"/>
    </location>
</feature>